<evidence type="ECO:0000313" key="2">
    <source>
        <dbReference type="EMBL" id="KAL0945912.1"/>
    </source>
</evidence>
<feature type="transmembrane region" description="Helical" evidence="1">
    <location>
        <begin position="45"/>
        <end position="64"/>
    </location>
</feature>
<feature type="transmembrane region" description="Helical" evidence="1">
    <location>
        <begin position="240"/>
        <end position="266"/>
    </location>
</feature>
<dbReference type="EMBL" id="JASNQZ010000015">
    <property type="protein sequence ID" value="KAL0945912.1"/>
    <property type="molecule type" value="Genomic_DNA"/>
</dbReference>
<feature type="transmembrane region" description="Helical" evidence="1">
    <location>
        <begin position="84"/>
        <end position="108"/>
    </location>
</feature>
<organism evidence="2 3">
    <name type="scientific">Hohenbuehelia grisea</name>
    <dbReference type="NCBI Taxonomy" id="104357"/>
    <lineage>
        <taxon>Eukaryota</taxon>
        <taxon>Fungi</taxon>
        <taxon>Dikarya</taxon>
        <taxon>Basidiomycota</taxon>
        <taxon>Agaricomycotina</taxon>
        <taxon>Agaricomycetes</taxon>
        <taxon>Agaricomycetidae</taxon>
        <taxon>Agaricales</taxon>
        <taxon>Pleurotineae</taxon>
        <taxon>Pleurotaceae</taxon>
        <taxon>Hohenbuehelia</taxon>
    </lineage>
</organism>
<keyword evidence="1" id="KW-0812">Transmembrane</keyword>
<keyword evidence="3" id="KW-1185">Reference proteome</keyword>
<protein>
    <submittedName>
        <fullName evidence="2">Uncharacterized protein</fullName>
    </submittedName>
</protein>
<dbReference type="Proteomes" id="UP001556367">
    <property type="component" value="Unassembled WGS sequence"/>
</dbReference>
<evidence type="ECO:0000256" key="1">
    <source>
        <dbReference type="SAM" id="Phobius"/>
    </source>
</evidence>
<reference evidence="3" key="1">
    <citation type="submission" date="2024-06" db="EMBL/GenBank/DDBJ databases">
        <title>Multi-omics analyses provide insights into the biosynthesis of the anticancer antibiotic pleurotin in Hohenbuehelia grisea.</title>
        <authorList>
            <person name="Weaver J.A."/>
            <person name="Alberti F."/>
        </authorList>
    </citation>
    <scope>NUCLEOTIDE SEQUENCE [LARGE SCALE GENOMIC DNA]</scope>
    <source>
        <strain evidence="3">T-177</strain>
    </source>
</reference>
<proteinExistence type="predicted"/>
<feature type="transmembrane region" description="Helical" evidence="1">
    <location>
        <begin position="120"/>
        <end position="139"/>
    </location>
</feature>
<gene>
    <name evidence="2" type="ORF">HGRIS_012195</name>
</gene>
<feature type="transmembrane region" description="Helical" evidence="1">
    <location>
        <begin position="205"/>
        <end position="228"/>
    </location>
</feature>
<sequence length="345" mass="38273">MITALQVHFLSFFVVTFLLGVFTLLLGLLICLFVSWPRTRGKTRYWGLGVPVLLYIICVTHFGLAIHQDFRFFTGGNWTDVKGYALFGISTISLDYIACIIADMLLVWRLWVVYDKDVRVAIIPALLVLGTAITSIGYIDTGFRVFRNTENLTMAKVWVIPYVNPIRAWSVPRLMLSTITNVVLTVVIAIKFIRHHRTMRAMMGSTTLLFESVVMIESGAIYAVAWIARCVSYMTNHYSIVIIADIIGQLAGIVPTLIIVTIMAGLSPITSPDYSSRFPDPVSATTQDTSIIMDTQFSSIDSDHIGGASILESKSIGPENSTEGELNEKRSDLQLYADVNAASRV</sequence>
<feature type="transmembrane region" description="Helical" evidence="1">
    <location>
        <begin position="174"/>
        <end position="193"/>
    </location>
</feature>
<keyword evidence="1" id="KW-1133">Transmembrane helix</keyword>
<accession>A0ABR3IRL3</accession>
<name>A0ABR3IRL3_9AGAR</name>
<keyword evidence="1" id="KW-0472">Membrane</keyword>
<comment type="caution">
    <text evidence="2">The sequence shown here is derived from an EMBL/GenBank/DDBJ whole genome shotgun (WGS) entry which is preliminary data.</text>
</comment>
<evidence type="ECO:0000313" key="3">
    <source>
        <dbReference type="Proteomes" id="UP001556367"/>
    </source>
</evidence>
<feature type="transmembrane region" description="Helical" evidence="1">
    <location>
        <begin position="12"/>
        <end position="33"/>
    </location>
</feature>